<name>A0A8B7NP86_HYAAZ</name>
<dbReference type="GeneID" id="108671851"/>
<dbReference type="AlphaFoldDB" id="A0A8B7NP86"/>
<dbReference type="Pfam" id="PF06585">
    <property type="entry name" value="JHBP"/>
    <property type="match status" value="1"/>
</dbReference>
<keyword evidence="1" id="KW-0732">Signal</keyword>
<dbReference type="Gene3D" id="3.15.10.30">
    <property type="entry name" value="Haemolymph juvenile hormone binding protein"/>
    <property type="match status" value="1"/>
</dbReference>
<dbReference type="KEGG" id="hazt:108671851"/>
<dbReference type="GO" id="GO:0007623">
    <property type="term" value="P:circadian rhythm"/>
    <property type="evidence" value="ECO:0007669"/>
    <property type="project" value="UniProtKB-ARBA"/>
</dbReference>
<dbReference type="PANTHER" id="PTHR11008">
    <property type="entry name" value="PROTEIN TAKEOUT-LIKE PROTEIN"/>
    <property type="match status" value="1"/>
</dbReference>
<organism evidence="3 4">
    <name type="scientific">Hyalella azteca</name>
    <name type="common">Amphipod</name>
    <dbReference type="NCBI Taxonomy" id="294128"/>
    <lineage>
        <taxon>Eukaryota</taxon>
        <taxon>Metazoa</taxon>
        <taxon>Ecdysozoa</taxon>
        <taxon>Arthropoda</taxon>
        <taxon>Crustacea</taxon>
        <taxon>Multicrustacea</taxon>
        <taxon>Malacostraca</taxon>
        <taxon>Eumalacostraca</taxon>
        <taxon>Peracarida</taxon>
        <taxon>Amphipoda</taxon>
        <taxon>Senticaudata</taxon>
        <taxon>Talitrida</taxon>
        <taxon>Talitroidea</taxon>
        <taxon>Hyalellidae</taxon>
        <taxon>Hyalella</taxon>
    </lineage>
</organism>
<dbReference type="Proteomes" id="UP000694843">
    <property type="component" value="Unplaced"/>
</dbReference>
<evidence type="ECO:0000256" key="1">
    <source>
        <dbReference type="ARBA" id="ARBA00022729"/>
    </source>
</evidence>
<dbReference type="RefSeq" id="XP_018014936.1">
    <property type="nucleotide sequence ID" value="XM_018159447.2"/>
</dbReference>
<keyword evidence="3" id="KW-1185">Reference proteome</keyword>
<dbReference type="FunFam" id="3.15.10.30:FF:000001">
    <property type="entry name" value="Takeout-like protein 1"/>
    <property type="match status" value="1"/>
</dbReference>
<dbReference type="PANTHER" id="PTHR11008:SF41">
    <property type="entry name" value="RE70318P"/>
    <property type="match status" value="1"/>
</dbReference>
<evidence type="ECO:0000313" key="3">
    <source>
        <dbReference type="Proteomes" id="UP000694843"/>
    </source>
</evidence>
<proteinExistence type="inferred from homology"/>
<protein>
    <submittedName>
        <fullName evidence="4">Protein takeout</fullName>
    </submittedName>
</protein>
<dbReference type="OrthoDB" id="7419171at2759"/>
<dbReference type="InterPro" id="IPR010562">
    <property type="entry name" value="Haemolymph_juvenile_hormone-bd"/>
</dbReference>
<sequence>MLMNCRNNHIDRLNECIVSALMKIRLQFAAGIPRLNVPPMDPHRLDPIVFNPLEGPVQVRTRFDDLVITGLSKFDIKYFDWHFKLRKMFVGCIIPTLLLKGKYNVTGRIFELPIEGAGAYASLLSGIVIEAESDLGFRPDGKMYMKNFDMTFKIKSSDVKFDNLFGGNQVLSDTMNHFLKENDALIMEELRPGLQKQFGGLLGVILKAFIDAMPRELLTDLPNANSQDKHRRRTNEILAAKAQAQASQRQGQRG</sequence>
<comment type="similarity">
    <text evidence="2">Belongs to the TO family.</text>
</comment>
<reference evidence="4" key="1">
    <citation type="submission" date="2025-08" db="UniProtKB">
        <authorList>
            <consortium name="RefSeq"/>
        </authorList>
    </citation>
    <scope>IDENTIFICATION</scope>
    <source>
        <tissue evidence="4">Whole organism</tissue>
    </source>
</reference>
<dbReference type="InterPro" id="IPR038606">
    <property type="entry name" value="To_sf"/>
</dbReference>
<evidence type="ECO:0000313" key="4">
    <source>
        <dbReference type="RefSeq" id="XP_018014936.1"/>
    </source>
</evidence>
<evidence type="ECO:0000256" key="2">
    <source>
        <dbReference type="ARBA" id="ARBA00060902"/>
    </source>
</evidence>
<dbReference type="SMART" id="SM00700">
    <property type="entry name" value="JHBP"/>
    <property type="match status" value="1"/>
</dbReference>
<accession>A0A8B7NP86</accession>
<gene>
    <name evidence="4" type="primary">LOC108671851</name>
</gene>
<dbReference type="OMA" id="IDAMPRE"/>